<evidence type="ECO:0000256" key="3">
    <source>
        <dbReference type="ARBA" id="ARBA00023295"/>
    </source>
</evidence>
<accession>A0ABT0GFA3</accession>
<reference evidence="5" key="1">
    <citation type="submission" date="2022-04" db="EMBL/GenBank/DDBJ databases">
        <title>Lysobacter sp. CAU 1642 isolated from sea sand.</title>
        <authorList>
            <person name="Kim W."/>
        </authorList>
    </citation>
    <scope>NUCLEOTIDE SEQUENCE</scope>
    <source>
        <strain evidence="5">CAU 1642</strain>
    </source>
</reference>
<dbReference type="RefSeq" id="WP_248206473.1">
    <property type="nucleotide sequence ID" value="NZ_JALNMH010000004.1"/>
</dbReference>
<dbReference type="InterPro" id="IPR011837">
    <property type="entry name" value="Glycogen_debranch_GlgX"/>
</dbReference>
<evidence type="ECO:0000313" key="5">
    <source>
        <dbReference type="EMBL" id="MCK7593221.1"/>
    </source>
</evidence>
<keyword evidence="6" id="KW-1185">Reference proteome</keyword>
<evidence type="ECO:0000313" key="6">
    <source>
        <dbReference type="Proteomes" id="UP001431449"/>
    </source>
</evidence>
<feature type="domain" description="Glycosyl hydrolase family 13 catalytic" evidence="4">
    <location>
        <begin position="170"/>
        <end position="579"/>
    </location>
</feature>
<comment type="similarity">
    <text evidence="1">Belongs to the glycosyl hydrolase 13 family.</text>
</comment>
<dbReference type="SUPFAM" id="SSF51011">
    <property type="entry name" value="Glycosyl hydrolase domain"/>
    <property type="match status" value="1"/>
</dbReference>
<evidence type="ECO:0000259" key="4">
    <source>
        <dbReference type="SMART" id="SM00642"/>
    </source>
</evidence>
<dbReference type="SUPFAM" id="SSF81296">
    <property type="entry name" value="E set domains"/>
    <property type="match status" value="1"/>
</dbReference>
<dbReference type="CDD" id="cd11326">
    <property type="entry name" value="AmyAc_Glg_debranch"/>
    <property type="match status" value="1"/>
</dbReference>
<dbReference type="Gene3D" id="3.20.20.80">
    <property type="entry name" value="Glycosidases"/>
    <property type="match status" value="1"/>
</dbReference>
<gene>
    <name evidence="5" type="primary">glgX</name>
    <name evidence="5" type="ORF">M0G41_05995</name>
</gene>
<keyword evidence="3" id="KW-0326">Glycosidase</keyword>
<evidence type="ECO:0000256" key="2">
    <source>
        <dbReference type="ARBA" id="ARBA00022801"/>
    </source>
</evidence>
<dbReference type="InterPro" id="IPR014756">
    <property type="entry name" value="Ig_E-set"/>
</dbReference>
<dbReference type="Gene3D" id="2.60.40.10">
    <property type="entry name" value="Immunoglobulins"/>
    <property type="match status" value="1"/>
</dbReference>
<dbReference type="InterPro" id="IPR013783">
    <property type="entry name" value="Ig-like_fold"/>
</dbReference>
<sequence>MRAALAHRLEPGRPGPLGTQLRDGGVNFAVASNDAEAMELCVFDAGGSRELRRLRLHGPNTGVFHGFLPEAGEGLVYGLRAHGPYRPEEGLRFNSNKLLLDPFAREIVGRFRWDDLHHGYQLGHPAGSRSFDARDNAASALKARVRSPLDEAPGLSSRPRVTAAQRVLYELHVRGFSMQLPGLPEALRGRIAALAHPLAIGHFRRLGVTTLSLLPLHYSLAEAHLARQGLPNYWGYNTLGFFCLDPRFGAPGADARQRDIEMRETVQALHEAGIEVLLDVVFNHTAESDEHGPTISFRGLDNRGWYRLPADDRSRYENLSGCGNTLDLRQASPQRLVMDALRHAMLAWGVDGFRFDLASVLGRGDHGFDPQATLFAALRQDPLLGEAILIAEPWDGAPGGYQLGRFPGAFREWNDRFRDAVRGLWLGRPVTRGEFARRFTASSDLFQHAQRSPLASVNFLTAHDGFTLADLVSHSRKHNHANGEDNRDGHDHELCANFGAEGASEDPAIIDTRRRVRRAMLATLLLAQGTPMLCAGDELGNSQGGNNNAYCQDNPTGWLDWETTQGDDVDLVAGLCALRRTHPLLRHPRWFVENPHEAGDAGVLWLSAHGRAMRIEDWHDADEHALACQIVAGDGPAQSLLILFNPDAQPRRFVLPAGRWQRLLDTATPCRSQLAGDVLSGIASKLAPTGVAPSESGYLAPAHSLTLLRGLDAAPETRP</sequence>
<dbReference type="CDD" id="cd02856">
    <property type="entry name" value="E_set_GDE_Isoamylase_N"/>
    <property type="match status" value="1"/>
</dbReference>
<dbReference type="Proteomes" id="UP001431449">
    <property type="component" value="Unassembled WGS sequence"/>
</dbReference>
<name>A0ABT0GFA3_9GAMM</name>
<dbReference type="InterPro" id="IPR013780">
    <property type="entry name" value="Glyco_hydro_b"/>
</dbReference>
<keyword evidence="2" id="KW-0378">Hydrolase</keyword>
<dbReference type="InterPro" id="IPR006047">
    <property type="entry name" value="GH13_cat_dom"/>
</dbReference>
<dbReference type="EMBL" id="JALNMH010000004">
    <property type="protein sequence ID" value="MCK7593221.1"/>
    <property type="molecule type" value="Genomic_DNA"/>
</dbReference>
<proteinExistence type="inferred from homology"/>
<comment type="caution">
    <text evidence="5">The sequence shown here is derived from an EMBL/GenBank/DDBJ whole genome shotgun (WGS) entry which is preliminary data.</text>
</comment>
<dbReference type="NCBIfam" id="TIGR02100">
    <property type="entry name" value="glgX_debranch"/>
    <property type="match status" value="1"/>
</dbReference>
<dbReference type="Pfam" id="PF02922">
    <property type="entry name" value="CBM_48"/>
    <property type="match status" value="1"/>
</dbReference>
<dbReference type="SUPFAM" id="SSF51445">
    <property type="entry name" value="(Trans)glycosidases"/>
    <property type="match status" value="1"/>
</dbReference>
<dbReference type="InterPro" id="IPR044505">
    <property type="entry name" value="GlgX_Isoamylase_N_E_set"/>
</dbReference>
<dbReference type="SMART" id="SM00642">
    <property type="entry name" value="Aamy"/>
    <property type="match status" value="1"/>
</dbReference>
<protein>
    <submittedName>
        <fullName evidence="5">Glycogen debranching protein GlgX</fullName>
    </submittedName>
</protein>
<evidence type="ECO:0000256" key="1">
    <source>
        <dbReference type="ARBA" id="ARBA00008061"/>
    </source>
</evidence>
<dbReference type="Gene3D" id="2.60.40.1180">
    <property type="entry name" value="Golgi alpha-mannosidase II"/>
    <property type="match status" value="1"/>
</dbReference>
<dbReference type="InterPro" id="IPR017853">
    <property type="entry name" value="GH"/>
</dbReference>
<dbReference type="InterPro" id="IPR004193">
    <property type="entry name" value="Glyco_hydro_13_N"/>
</dbReference>
<dbReference type="PANTHER" id="PTHR43002">
    <property type="entry name" value="GLYCOGEN DEBRANCHING ENZYME"/>
    <property type="match status" value="1"/>
</dbReference>
<organism evidence="5 6">
    <name type="scientific">Pseudomarimonas salicorniae</name>
    <dbReference type="NCBI Taxonomy" id="2933270"/>
    <lineage>
        <taxon>Bacteria</taxon>
        <taxon>Pseudomonadati</taxon>
        <taxon>Pseudomonadota</taxon>
        <taxon>Gammaproteobacteria</taxon>
        <taxon>Lysobacterales</taxon>
        <taxon>Lysobacteraceae</taxon>
        <taxon>Pseudomarimonas</taxon>
    </lineage>
</organism>